<sequence length="601" mass="65675">MHKNKNSKHNAFFKKLSFGFLTFVKLLKAVLTERQFLYFSCVIVAVGSALAVTVLKLFAHNVFHFTVYINRLLKLPYLNSLLPVIGILLTVLIIRKFLNGSIEKGTSQIMIAVAKKSGIMPAKQMYAQIITSSLTVGMGGSAGLESPITITGAAMGSNYAQVFRLNYKDRTLLLACGVAAGIATAFNAPVAGVLFAIEVILADMSVSAFIPLIISSATGAIMANLTLNEGILLSFKRGLFFDYHNTPYYILLGVVAGFVSVYHARLFRKVEHGMSRYSDNVYRRAFVGAALLATLIFLFPPLFGEGYENIKSLANNEAGLLLDNSLFEEFRNNQWVVLAFVCLVMLVKCVATGLTLGSGGNGGNFAPSLIVGSYLGFIVAKVIGLLGIKNVPLDNFTVVGMAALLSGLFHAPLTAIFLIAEITGGYGLIIPLMLVSSISFAISKRYDKYSMDIHAIADQGTVFTSDKDRNILNRIDIGSLYISELEVVNEPVSMADVRKVFTGFIQDFVPVMTASGQVRGIISFKDIKEQLLSSDEFSLEKYINTPNISSIDDGAFMIISLMEQSKNDNVLLLKNNVLMGYVTKDLIMDSYRKNLKKLRIE</sequence>
<dbReference type="SUPFAM" id="SSF54631">
    <property type="entry name" value="CBS-domain pair"/>
    <property type="match status" value="1"/>
</dbReference>
<dbReference type="InterPro" id="IPR046342">
    <property type="entry name" value="CBS_dom_sf"/>
</dbReference>
<dbReference type="Pfam" id="PF00654">
    <property type="entry name" value="Voltage_CLC"/>
    <property type="match status" value="1"/>
</dbReference>
<evidence type="ECO:0000256" key="1">
    <source>
        <dbReference type="ARBA" id="ARBA00004141"/>
    </source>
</evidence>
<evidence type="ECO:0000256" key="9">
    <source>
        <dbReference type="ARBA" id="ARBA00023303"/>
    </source>
</evidence>
<feature type="transmembrane region" description="Helical" evidence="10">
    <location>
        <begin position="209"/>
        <end position="227"/>
    </location>
</feature>
<dbReference type="Gene3D" id="1.10.3080.10">
    <property type="entry name" value="Clc chloride channel"/>
    <property type="match status" value="1"/>
</dbReference>
<protein>
    <submittedName>
        <fullName evidence="11">Chloride channel protein</fullName>
    </submittedName>
</protein>
<dbReference type="RefSeq" id="WP_124898416.1">
    <property type="nucleotide sequence ID" value="NZ_RQTJ01000003.1"/>
</dbReference>
<reference evidence="11 12" key="1">
    <citation type="submission" date="2018-11" db="EMBL/GenBank/DDBJ databases">
        <title>Flavobacterium sp. nov., YIM 102796 draft genome.</title>
        <authorList>
            <person name="Li G."/>
            <person name="Jiang Y."/>
        </authorList>
    </citation>
    <scope>NUCLEOTIDE SEQUENCE [LARGE SCALE GENOMIC DNA]</scope>
    <source>
        <strain evidence="11 12">YIM 102796</strain>
    </source>
</reference>
<evidence type="ECO:0000256" key="10">
    <source>
        <dbReference type="SAM" id="Phobius"/>
    </source>
</evidence>
<comment type="caution">
    <text evidence="11">The sequence shown here is derived from an EMBL/GenBank/DDBJ whole genome shotgun (WGS) entry which is preliminary data.</text>
</comment>
<gene>
    <name evidence="11" type="ORF">EG242_02800</name>
</gene>
<keyword evidence="5" id="KW-0406">Ion transport</keyword>
<comment type="subcellular location">
    <subcellularLocation>
        <location evidence="1">Membrane</location>
        <topology evidence="1">Multi-pass membrane protein</topology>
    </subcellularLocation>
</comment>
<name>A0A3P1B726_9FLAO</name>
<dbReference type="PANTHER" id="PTHR43427:SF6">
    <property type="entry name" value="CHLORIDE CHANNEL PROTEIN CLC-E"/>
    <property type="match status" value="1"/>
</dbReference>
<feature type="transmembrane region" description="Helical" evidence="10">
    <location>
        <begin position="285"/>
        <end position="303"/>
    </location>
</feature>
<feature type="transmembrane region" description="Helical" evidence="10">
    <location>
        <begin position="398"/>
        <end position="420"/>
    </location>
</feature>
<keyword evidence="6 10" id="KW-0472">Membrane</keyword>
<keyword evidence="7" id="KW-0869">Chloride channel</keyword>
<dbReference type="InterPro" id="IPR014743">
    <property type="entry name" value="Cl-channel_core"/>
</dbReference>
<evidence type="ECO:0000256" key="4">
    <source>
        <dbReference type="ARBA" id="ARBA00022989"/>
    </source>
</evidence>
<feature type="transmembrane region" description="Helical" evidence="10">
    <location>
        <begin position="365"/>
        <end position="386"/>
    </location>
</feature>
<feature type="transmembrane region" description="Helical" evidence="10">
    <location>
        <begin position="75"/>
        <end position="94"/>
    </location>
</feature>
<accession>A0A3P1B726</accession>
<evidence type="ECO:0000256" key="2">
    <source>
        <dbReference type="ARBA" id="ARBA00022448"/>
    </source>
</evidence>
<feature type="transmembrane region" description="Helical" evidence="10">
    <location>
        <begin position="248"/>
        <end position="265"/>
    </location>
</feature>
<dbReference type="CDD" id="cd00400">
    <property type="entry name" value="Voltage_gated_ClC"/>
    <property type="match status" value="1"/>
</dbReference>
<evidence type="ECO:0000313" key="11">
    <source>
        <dbReference type="EMBL" id="RRA96562.1"/>
    </source>
</evidence>
<dbReference type="SUPFAM" id="SSF81340">
    <property type="entry name" value="Clc chloride channel"/>
    <property type="match status" value="1"/>
</dbReference>
<feature type="transmembrane region" description="Helical" evidence="10">
    <location>
        <begin position="335"/>
        <end position="359"/>
    </location>
</feature>
<keyword evidence="2" id="KW-0813">Transport</keyword>
<dbReference type="GO" id="GO:0005254">
    <property type="term" value="F:chloride channel activity"/>
    <property type="evidence" value="ECO:0007669"/>
    <property type="project" value="UniProtKB-KW"/>
</dbReference>
<keyword evidence="8" id="KW-0868">Chloride</keyword>
<evidence type="ECO:0000256" key="6">
    <source>
        <dbReference type="ARBA" id="ARBA00023136"/>
    </source>
</evidence>
<evidence type="ECO:0000256" key="5">
    <source>
        <dbReference type="ARBA" id="ARBA00023065"/>
    </source>
</evidence>
<feature type="transmembrane region" description="Helical" evidence="10">
    <location>
        <begin position="36"/>
        <end position="55"/>
    </location>
</feature>
<dbReference type="Proteomes" id="UP000268372">
    <property type="component" value="Unassembled WGS sequence"/>
</dbReference>
<dbReference type="GO" id="GO:0034707">
    <property type="term" value="C:chloride channel complex"/>
    <property type="evidence" value="ECO:0007669"/>
    <property type="project" value="UniProtKB-KW"/>
</dbReference>
<dbReference type="OrthoDB" id="9812438at2"/>
<evidence type="ECO:0000256" key="8">
    <source>
        <dbReference type="ARBA" id="ARBA00023214"/>
    </source>
</evidence>
<dbReference type="PANTHER" id="PTHR43427">
    <property type="entry name" value="CHLORIDE CHANNEL PROTEIN CLC-E"/>
    <property type="match status" value="1"/>
</dbReference>
<keyword evidence="4 10" id="KW-1133">Transmembrane helix</keyword>
<evidence type="ECO:0000256" key="3">
    <source>
        <dbReference type="ARBA" id="ARBA00022692"/>
    </source>
</evidence>
<dbReference type="InterPro" id="IPR050368">
    <property type="entry name" value="ClC-type_chloride_channel"/>
</dbReference>
<evidence type="ECO:0000256" key="7">
    <source>
        <dbReference type="ARBA" id="ARBA00023173"/>
    </source>
</evidence>
<evidence type="ECO:0000313" key="12">
    <source>
        <dbReference type="Proteomes" id="UP000268372"/>
    </source>
</evidence>
<keyword evidence="12" id="KW-1185">Reference proteome</keyword>
<keyword evidence="3 10" id="KW-0812">Transmembrane</keyword>
<dbReference type="AlphaFoldDB" id="A0A3P1B726"/>
<dbReference type="EMBL" id="RQTJ01000003">
    <property type="protein sequence ID" value="RRA96562.1"/>
    <property type="molecule type" value="Genomic_DNA"/>
</dbReference>
<proteinExistence type="predicted"/>
<organism evidence="11 12">
    <name type="scientific">Paenimyroides viscosum</name>
    <dbReference type="NCBI Taxonomy" id="2488729"/>
    <lineage>
        <taxon>Bacteria</taxon>
        <taxon>Pseudomonadati</taxon>
        <taxon>Bacteroidota</taxon>
        <taxon>Flavobacteriia</taxon>
        <taxon>Flavobacteriales</taxon>
        <taxon>Flavobacteriaceae</taxon>
        <taxon>Paenimyroides</taxon>
    </lineage>
</organism>
<dbReference type="PRINTS" id="PR00762">
    <property type="entry name" value="CLCHANNEL"/>
</dbReference>
<feature type="transmembrane region" description="Helical" evidence="10">
    <location>
        <begin position="426"/>
        <end position="443"/>
    </location>
</feature>
<keyword evidence="9" id="KW-0407">Ion channel</keyword>
<dbReference type="InterPro" id="IPR001807">
    <property type="entry name" value="ClC"/>
</dbReference>
<feature type="transmembrane region" description="Helical" evidence="10">
    <location>
        <begin position="172"/>
        <end position="197"/>
    </location>
</feature>